<protein>
    <submittedName>
        <fullName evidence="10">YNFM family putative membrane transporter</fullName>
    </submittedName>
</protein>
<keyword evidence="7 8" id="KW-0472">Membrane</keyword>
<reference evidence="10 11" key="1">
    <citation type="submission" date="2019-03" db="EMBL/GenBank/DDBJ databases">
        <title>Genomic Encyclopedia of Type Strains, Phase IV (KMG-IV): sequencing the most valuable type-strain genomes for metagenomic binning, comparative biology and taxonomic classification.</title>
        <authorList>
            <person name="Goeker M."/>
        </authorList>
    </citation>
    <scope>NUCLEOTIDE SEQUENCE [LARGE SCALE GENOMIC DNA]</scope>
    <source>
        <strain evidence="10 11">DSM 5604</strain>
    </source>
</reference>
<dbReference type="EMBL" id="SNZA01000001">
    <property type="protein sequence ID" value="TDR14886.1"/>
    <property type="molecule type" value="Genomic_DNA"/>
</dbReference>
<evidence type="ECO:0000256" key="4">
    <source>
        <dbReference type="ARBA" id="ARBA00022475"/>
    </source>
</evidence>
<dbReference type="Pfam" id="PF07690">
    <property type="entry name" value="MFS_1"/>
    <property type="match status" value="1"/>
</dbReference>
<proteinExistence type="inferred from homology"/>
<keyword evidence="4" id="KW-1003">Cell membrane</keyword>
<feature type="domain" description="Major facilitator superfamily (MFS) profile" evidence="9">
    <location>
        <begin position="33"/>
        <end position="414"/>
    </location>
</feature>
<feature type="transmembrane region" description="Helical" evidence="8">
    <location>
        <begin position="365"/>
        <end position="385"/>
    </location>
</feature>
<evidence type="ECO:0000256" key="5">
    <source>
        <dbReference type="ARBA" id="ARBA00022692"/>
    </source>
</evidence>
<feature type="transmembrane region" description="Helical" evidence="8">
    <location>
        <begin position="310"/>
        <end position="328"/>
    </location>
</feature>
<comment type="subcellular location">
    <subcellularLocation>
        <location evidence="1">Cell membrane</location>
        <topology evidence="1">Multi-pass membrane protein</topology>
    </subcellularLocation>
</comment>
<dbReference type="PANTHER" id="PTHR43271">
    <property type="entry name" value="BLL2771 PROTEIN"/>
    <property type="match status" value="1"/>
</dbReference>
<feature type="transmembrane region" description="Helical" evidence="8">
    <location>
        <begin position="189"/>
        <end position="211"/>
    </location>
</feature>
<dbReference type="GO" id="GO:0022857">
    <property type="term" value="F:transmembrane transporter activity"/>
    <property type="evidence" value="ECO:0007669"/>
    <property type="project" value="InterPro"/>
</dbReference>
<feature type="transmembrane region" description="Helical" evidence="8">
    <location>
        <begin position="102"/>
        <end position="122"/>
    </location>
</feature>
<evidence type="ECO:0000256" key="3">
    <source>
        <dbReference type="ARBA" id="ARBA00022448"/>
    </source>
</evidence>
<dbReference type="GO" id="GO:0005886">
    <property type="term" value="C:plasma membrane"/>
    <property type="evidence" value="ECO:0007669"/>
    <property type="project" value="UniProtKB-SubCell"/>
</dbReference>
<organism evidence="10 11">
    <name type="scientific">Marinomonas communis</name>
    <dbReference type="NCBI Taxonomy" id="28254"/>
    <lineage>
        <taxon>Bacteria</taxon>
        <taxon>Pseudomonadati</taxon>
        <taxon>Pseudomonadota</taxon>
        <taxon>Gammaproteobacteria</taxon>
        <taxon>Oceanospirillales</taxon>
        <taxon>Oceanospirillaceae</taxon>
        <taxon>Marinomonas</taxon>
    </lineage>
</organism>
<comment type="caution">
    <text evidence="10">The sequence shown here is derived from an EMBL/GenBank/DDBJ whole genome shotgun (WGS) entry which is preliminary data.</text>
</comment>
<name>A0A4R6X781_9GAMM</name>
<evidence type="ECO:0000256" key="1">
    <source>
        <dbReference type="ARBA" id="ARBA00004651"/>
    </source>
</evidence>
<dbReference type="AlphaFoldDB" id="A0A4R6X781"/>
<dbReference type="SUPFAM" id="SSF103473">
    <property type="entry name" value="MFS general substrate transporter"/>
    <property type="match status" value="1"/>
</dbReference>
<feature type="transmembrane region" description="Helical" evidence="8">
    <location>
        <begin position="75"/>
        <end position="95"/>
    </location>
</feature>
<dbReference type="Proteomes" id="UP000295729">
    <property type="component" value="Unassembled WGS sequence"/>
</dbReference>
<dbReference type="RefSeq" id="WP_211342110.1">
    <property type="nucleotide sequence ID" value="NZ_SNZA01000001.1"/>
</dbReference>
<evidence type="ECO:0000256" key="2">
    <source>
        <dbReference type="ARBA" id="ARBA00008335"/>
    </source>
</evidence>
<feature type="transmembrane region" description="Helical" evidence="8">
    <location>
        <begin position="391"/>
        <end position="412"/>
    </location>
</feature>
<comment type="similarity">
    <text evidence="2">Belongs to the major facilitator superfamily.</text>
</comment>
<dbReference type="Gene3D" id="1.20.1250.20">
    <property type="entry name" value="MFS general substrate transporter like domains"/>
    <property type="match status" value="1"/>
</dbReference>
<feature type="transmembrane region" description="Helical" evidence="8">
    <location>
        <begin position="334"/>
        <end position="353"/>
    </location>
</feature>
<keyword evidence="6 8" id="KW-1133">Transmembrane helix</keyword>
<keyword evidence="5 8" id="KW-0812">Transmembrane</keyword>
<dbReference type="PANTHER" id="PTHR43271:SF1">
    <property type="entry name" value="INNER MEMBRANE TRANSPORT PROTEIN YNFM"/>
    <property type="match status" value="1"/>
</dbReference>
<evidence type="ECO:0000256" key="7">
    <source>
        <dbReference type="ARBA" id="ARBA00023136"/>
    </source>
</evidence>
<dbReference type="CDD" id="cd17324">
    <property type="entry name" value="MFS_NepI_like"/>
    <property type="match status" value="1"/>
</dbReference>
<feature type="transmembrane region" description="Helical" evidence="8">
    <location>
        <begin position="276"/>
        <end position="298"/>
    </location>
</feature>
<feature type="transmembrane region" description="Helical" evidence="8">
    <location>
        <begin position="39"/>
        <end position="63"/>
    </location>
</feature>
<feature type="transmembrane region" description="Helical" evidence="8">
    <location>
        <begin position="162"/>
        <end position="183"/>
    </location>
</feature>
<dbReference type="PROSITE" id="PS50850">
    <property type="entry name" value="MFS"/>
    <property type="match status" value="1"/>
</dbReference>
<sequence>MSTSQSYLSQPSTQPNSNDGNASLVFIERGTAAYRRAGWALFLAGFSSFSLIYCVQPLLPIFAKEFAVSAAQSSLALSYTTGVLAFAIVLAGAFSQSLGRKGLMCVSMLLTAGLCVAFSLMTDWNAFLILRALMGLLLGGVPAVAMAWLAEEIDPAHLGKSMGLYVGGTAFGAMMGRVGGGVLTEFVSWRMAMGTLGVLCLLTTLGFCWLLPPSRNFVRQSGFSLSIHLRYWGKHLANMKLLALYGVAFLLPSVFTTLFNYATFHLAGPIYQLSPFQSSLLFLAFAFGMVSSTLSGALADRFGRIPMIQLGFVCLLLGSATTIWQPLWLLASGISLVAIGFFIGHSAASGAVGRIAPQAKGHATSLYLLFYYLGNSVTGTLGGWFWHLGDWSGVVVLTTVIAMIGLIFSLFLRE</sequence>
<feature type="transmembrane region" description="Helical" evidence="8">
    <location>
        <begin position="128"/>
        <end position="150"/>
    </location>
</feature>
<evidence type="ECO:0000313" key="11">
    <source>
        <dbReference type="Proteomes" id="UP000295729"/>
    </source>
</evidence>
<evidence type="ECO:0000259" key="9">
    <source>
        <dbReference type="PROSITE" id="PS50850"/>
    </source>
</evidence>
<gene>
    <name evidence="10" type="ORF">C8D85_0235</name>
</gene>
<evidence type="ECO:0000256" key="8">
    <source>
        <dbReference type="SAM" id="Phobius"/>
    </source>
</evidence>
<keyword evidence="3" id="KW-0813">Transport</keyword>
<accession>A0A4R6X781</accession>
<evidence type="ECO:0000256" key="6">
    <source>
        <dbReference type="ARBA" id="ARBA00022989"/>
    </source>
</evidence>
<feature type="transmembrane region" description="Helical" evidence="8">
    <location>
        <begin position="242"/>
        <end position="264"/>
    </location>
</feature>
<evidence type="ECO:0000313" key="10">
    <source>
        <dbReference type="EMBL" id="TDR14886.1"/>
    </source>
</evidence>
<keyword evidence="11" id="KW-1185">Reference proteome</keyword>
<dbReference type="InterPro" id="IPR011701">
    <property type="entry name" value="MFS"/>
</dbReference>
<dbReference type="InterPro" id="IPR036259">
    <property type="entry name" value="MFS_trans_sf"/>
</dbReference>
<dbReference type="InterPro" id="IPR020846">
    <property type="entry name" value="MFS_dom"/>
</dbReference>